<organism evidence="18 19">
    <name type="scientific">Acetobacterium wieringae</name>
    <dbReference type="NCBI Taxonomy" id="52694"/>
    <lineage>
        <taxon>Bacteria</taxon>
        <taxon>Bacillati</taxon>
        <taxon>Bacillota</taxon>
        <taxon>Clostridia</taxon>
        <taxon>Eubacteriales</taxon>
        <taxon>Eubacteriaceae</taxon>
        <taxon>Acetobacterium</taxon>
    </lineage>
</organism>
<evidence type="ECO:0000259" key="17">
    <source>
        <dbReference type="PROSITE" id="PS50894"/>
    </source>
</evidence>
<evidence type="ECO:0000256" key="9">
    <source>
        <dbReference type="ARBA" id="ARBA00022741"/>
    </source>
</evidence>
<keyword evidence="8 18" id="KW-0808">Transferase</keyword>
<dbReference type="Gene3D" id="1.20.120.160">
    <property type="entry name" value="HPT domain"/>
    <property type="match status" value="1"/>
</dbReference>
<dbReference type="InterPro" id="IPR037052">
    <property type="entry name" value="CheA-like_P2_sf"/>
</dbReference>
<dbReference type="GO" id="GO:0005524">
    <property type="term" value="F:ATP binding"/>
    <property type="evidence" value="ECO:0007669"/>
    <property type="project" value="UniProtKB-KW"/>
</dbReference>
<dbReference type="InterPro" id="IPR008207">
    <property type="entry name" value="Sig_transdc_His_kin_Hpt_dom"/>
</dbReference>
<comment type="catalytic activity">
    <reaction evidence="1">
        <text>ATP + protein L-histidine = ADP + protein N-phospho-L-histidine.</text>
        <dbReference type="EC" id="2.7.13.3"/>
    </reaction>
</comment>
<feature type="modified residue" description="Phosphohistidine" evidence="14">
    <location>
        <position position="51"/>
    </location>
</feature>
<dbReference type="PANTHER" id="PTHR43395:SF10">
    <property type="entry name" value="CHEMOTAXIS PROTEIN CHEA"/>
    <property type="match status" value="1"/>
</dbReference>
<feature type="domain" description="Histidine kinase" evidence="15">
    <location>
        <begin position="345"/>
        <end position="550"/>
    </location>
</feature>
<dbReference type="Gene3D" id="1.10.287.560">
    <property type="entry name" value="Histidine kinase CheA-like, homodimeric domain"/>
    <property type="match status" value="1"/>
</dbReference>
<dbReference type="Proteomes" id="UP000176244">
    <property type="component" value="Unassembled WGS sequence"/>
</dbReference>
<comment type="function">
    <text evidence="13">Involved in the transmission of sensory signals from the chemoreceptors to the flagellar motors. CheA is autophosphorylated; it can transfer its phosphate group to either CheB or CheY.</text>
</comment>
<dbReference type="InterPro" id="IPR037006">
    <property type="entry name" value="CheA-like_homodim_sf"/>
</dbReference>
<dbReference type="SUPFAM" id="SSF47226">
    <property type="entry name" value="Histidine-containing phosphotransfer domain, HPT domain"/>
    <property type="match status" value="1"/>
</dbReference>
<dbReference type="EMBL" id="LKEU01000040">
    <property type="protein sequence ID" value="OFV69441.1"/>
    <property type="molecule type" value="Genomic_DNA"/>
</dbReference>
<dbReference type="Pfam" id="PF01627">
    <property type="entry name" value="Hpt"/>
    <property type="match status" value="1"/>
</dbReference>
<comment type="subcellular location">
    <subcellularLocation>
        <location evidence="2">Cytoplasm</location>
    </subcellularLocation>
</comment>
<evidence type="ECO:0000256" key="14">
    <source>
        <dbReference type="PROSITE-ProRule" id="PRU00110"/>
    </source>
</evidence>
<evidence type="ECO:0000313" key="18">
    <source>
        <dbReference type="EMBL" id="OFV69441.1"/>
    </source>
</evidence>
<keyword evidence="10" id="KW-0418">Kinase</keyword>
<dbReference type="InterPro" id="IPR004105">
    <property type="entry name" value="CheA-like_dim"/>
</dbReference>
<keyword evidence="6" id="KW-0145">Chemotaxis</keyword>
<dbReference type="PROSITE" id="PS50851">
    <property type="entry name" value="CHEW"/>
    <property type="match status" value="1"/>
</dbReference>
<evidence type="ECO:0000256" key="8">
    <source>
        <dbReference type="ARBA" id="ARBA00022679"/>
    </source>
</evidence>
<dbReference type="InterPro" id="IPR003594">
    <property type="entry name" value="HATPase_dom"/>
</dbReference>
<dbReference type="Pfam" id="PF02518">
    <property type="entry name" value="HATPase_c"/>
    <property type="match status" value="1"/>
</dbReference>
<dbReference type="Gene3D" id="3.30.565.10">
    <property type="entry name" value="Histidine kinase-like ATPase, C-terminal domain"/>
    <property type="match status" value="1"/>
</dbReference>
<dbReference type="PROSITE" id="PS50894">
    <property type="entry name" value="HPT"/>
    <property type="match status" value="1"/>
</dbReference>
<dbReference type="SUPFAM" id="SSF47384">
    <property type="entry name" value="Homodimeric domain of signal transducing histidine kinase"/>
    <property type="match status" value="1"/>
</dbReference>
<dbReference type="Pfam" id="PF02895">
    <property type="entry name" value="H-kinase_dim"/>
    <property type="match status" value="1"/>
</dbReference>
<evidence type="ECO:0000256" key="5">
    <source>
        <dbReference type="ARBA" id="ARBA00022490"/>
    </source>
</evidence>
<feature type="domain" description="HPt" evidence="17">
    <location>
        <begin position="3"/>
        <end position="110"/>
    </location>
</feature>
<evidence type="ECO:0000256" key="11">
    <source>
        <dbReference type="ARBA" id="ARBA00022840"/>
    </source>
</evidence>
<dbReference type="SMART" id="SM00387">
    <property type="entry name" value="HATPase_c"/>
    <property type="match status" value="1"/>
</dbReference>
<dbReference type="CDD" id="cd16916">
    <property type="entry name" value="HATPase_CheA-like"/>
    <property type="match status" value="1"/>
</dbReference>
<dbReference type="InterPro" id="IPR036641">
    <property type="entry name" value="HPT_dom_sf"/>
</dbReference>
<evidence type="ECO:0000256" key="4">
    <source>
        <dbReference type="ARBA" id="ARBA00021495"/>
    </source>
</evidence>
<keyword evidence="5" id="KW-0963">Cytoplasm</keyword>
<keyword evidence="7 14" id="KW-0597">Phosphoprotein</keyword>
<dbReference type="GO" id="GO:0005737">
    <property type="term" value="C:cytoplasm"/>
    <property type="evidence" value="ECO:0007669"/>
    <property type="project" value="UniProtKB-SubCell"/>
</dbReference>
<reference evidence="18 19" key="1">
    <citation type="submission" date="2015-09" db="EMBL/GenBank/DDBJ databases">
        <title>Genome sequence of Acetobacterium wieringae DSM 1911.</title>
        <authorList>
            <person name="Poehlein A."/>
            <person name="Bengelsdorf F.R."/>
            <person name="Schiel-Bengelsdorf B."/>
            <person name="Duerre P."/>
            <person name="Daniel R."/>
        </authorList>
    </citation>
    <scope>NUCLEOTIDE SEQUENCE [LARGE SCALE GENOMIC DNA]</scope>
    <source>
        <strain evidence="18 19">DSM 1911</strain>
    </source>
</reference>
<dbReference type="EC" id="2.7.13.3" evidence="3"/>
<evidence type="ECO:0000256" key="2">
    <source>
        <dbReference type="ARBA" id="ARBA00004496"/>
    </source>
</evidence>
<protein>
    <recommendedName>
        <fullName evidence="4">Chemotaxis protein CheA</fullName>
        <ecNumber evidence="3">2.7.13.3</ecNumber>
    </recommendedName>
</protein>
<accession>A0A1F2PFE6</accession>
<dbReference type="GO" id="GO:0006935">
    <property type="term" value="P:chemotaxis"/>
    <property type="evidence" value="ECO:0007669"/>
    <property type="project" value="UniProtKB-KW"/>
</dbReference>
<proteinExistence type="predicted"/>
<dbReference type="AlphaFoldDB" id="A0A1F2PFE6"/>
<dbReference type="SUPFAM" id="SSF55874">
    <property type="entry name" value="ATPase domain of HSP90 chaperone/DNA topoisomerase II/histidine kinase"/>
    <property type="match status" value="1"/>
</dbReference>
<dbReference type="GO" id="GO:0000155">
    <property type="term" value="F:phosphorelay sensor kinase activity"/>
    <property type="evidence" value="ECO:0007669"/>
    <property type="project" value="InterPro"/>
</dbReference>
<evidence type="ECO:0000256" key="6">
    <source>
        <dbReference type="ARBA" id="ARBA00022500"/>
    </source>
</evidence>
<dbReference type="SMART" id="SM00073">
    <property type="entry name" value="HPT"/>
    <property type="match status" value="1"/>
</dbReference>
<evidence type="ECO:0000256" key="12">
    <source>
        <dbReference type="ARBA" id="ARBA00023012"/>
    </source>
</evidence>
<gene>
    <name evidence="18" type="primary">cheA_4</name>
    <name evidence="18" type="ORF">ACWI_30890</name>
</gene>
<keyword evidence="12" id="KW-0902">Two-component regulatory system</keyword>
<evidence type="ECO:0000256" key="3">
    <source>
        <dbReference type="ARBA" id="ARBA00012438"/>
    </source>
</evidence>
<dbReference type="Gene3D" id="3.30.70.1110">
    <property type="entry name" value="Histidine kinase CheA-like, P2 response regulator-binding domain"/>
    <property type="match status" value="1"/>
</dbReference>
<evidence type="ECO:0000313" key="19">
    <source>
        <dbReference type="Proteomes" id="UP000176244"/>
    </source>
</evidence>
<dbReference type="SMART" id="SM00260">
    <property type="entry name" value="CheW"/>
    <property type="match status" value="1"/>
</dbReference>
<dbReference type="InterPro" id="IPR010808">
    <property type="entry name" value="CheA_P2-bd"/>
</dbReference>
<feature type="domain" description="CheW-like" evidence="16">
    <location>
        <begin position="552"/>
        <end position="690"/>
    </location>
</feature>
<dbReference type="PRINTS" id="PR00344">
    <property type="entry name" value="BCTRLSENSOR"/>
</dbReference>
<dbReference type="RefSeq" id="WP_070372343.1">
    <property type="nucleotide sequence ID" value="NZ_LKEU01000040.1"/>
</dbReference>
<sequence>MAEQYINDPMQEVFIFETSQQLEQMEQSVIKTEALGRYPSDTINEIFRIMHTIKSSAAMMLINNMSVLAHTTEDMFYFIREEKPQYIDVSTLSDLVFEGIDFMKQELEKIKNGAEADGNPEILIEKIKAHLVLLKENNNLTDSKVVNNEPVKEKYYISSNKTAKISVPKTYQVMLRFVENCGMENIRAFTVVHNLKEITENFKCIPEDVINDPDCVEIIKRDGFVLEIKTPESRDKLEAFFHTMAFIEEIEITELNEFQEIREEISNLVSDEAIIVPQLKKMAAEQPPTKETPISNGGYGQSMISVSVEKLDKLMNLVGEMVISEAMVTQNPDLKGLVLDNFNKSARQLRKITNELQDMVMSIRMVPLGPTFFKMNRIVRDISKKLGKDITLNIMGEETEVDKNIIEQIGDPLMHIVRNSADHGIEVAETRISQGKPRAGTITLEAKNAGGEVLIIIRDDGKGLSREGILKKAFENGLVGEEAATMTDTEVFNLIFLPGFSTKEAVTEFSGRGVGMDVVAKNIESVGGTILVESVEGRGTTITLKIPLTLAIIEGMNIRVGETCYTLPIMAIKESFIPKAQAVFRDTDDNEMIMIRGQCYPILRLKDRYKVKKGATQIDEGILIMLEGENKTTCLFADELLGEQQVVVKTLPKYIQRMKKIEGLAGCTLLGDGNISLILDVNGLVDQKRLNN</sequence>
<dbReference type="SUPFAM" id="SSF55052">
    <property type="entry name" value="CheY-binding domain of CheA"/>
    <property type="match status" value="1"/>
</dbReference>
<dbReference type="SMART" id="SM01231">
    <property type="entry name" value="H-kinase_dim"/>
    <property type="match status" value="1"/>
</dbReference>
<dbReference type="FunFam" id="3.30.565.10:FF:000016">
    <property type="entry name" value="Chemotaxis protein CheA, putative"/>
    <property type="match status" value="1"/>
</dbReference>
<dbReference type="InterPro" id="IPR002545">
    <property type="entry name" value="CheW-lke_dom"/>
</dbReference>
<dbReference type="Gene3D" id="2.30.30.40">
    <property type="entry name" value="SH3 Domains"/>
    <property type="match status" value="1"/>
</dbReference>
<evidence type="ECO:0000256" key="1">
    <source>
        <dbReference type="ARBA" id="ARBA00000085"/>
    </source>
</evidence>
<dbReference type="PANTHER" id="PTHR43395">
    <property type="entry name" value="SENSOR HISTIDINE KINASE CHEA"/>
    <property type="match status" value="1"/>
</dbReference>
<comment type="caution">
    <text evidence="18">The sequence shown here is derived from an EMBL/GenBank/DDBJ whole genome shotgun (WGS) entry which is preliminary data.</text>
</comment>
<dbReference type="Pfam" id="PF07194">
    <property type="entry name" value="P2"/>
    <property type="match status" value="1"/>
</dbReference>
<dbReference type="InterPro" id="IPR036061">
    <property type="entry name" value="CheW-like_dom_sf"/>
</dbReference>
<dbReference type="InterPro" id="IPR035891">
    <property type="entry name" value="CheY-binding_CheA"/>
</dbReference>
<evidence type="ECO:0000256" key="7">
    <source>
        <dbReference type="ARBA" id="ARBA00022553"/>
    </source>
</evidence>
<dbReference type="InterPro" id="IPR036097">
    <property type="entry name" value="HisK_dim/P_sf"/>
</dbReference>
<dbReference type="STRING" id="52694.ACWI_30890"/>
<evidence type="ECO:0000256" key="13">
    <source>
        <dbReference type="ARBA" id="ARBA00035100"/>
    </source>
</evidence>
<evidence type="ECO:0000259" key="15">
    <source>
        <dbReference type="PROSITE" id="PS50109"/>
    </source>
</evidence>
<dbReference type="InterPro" id="IPR005467">
    <property type="entry name" value="His_kinase_dom"/>
</dbReference>
<keyword evidence="9" id="KW-0547">Nucleotide-binding</keyword>
<dbReference type="InterPro" id="IPR051315">
    <property type="entry name" value="Bact_Chemotaxis_CheA"/>
</dbReference>
<name>A0A1F2PFE6_9FIRM</name>
<dbReference type="InterPro" id="IPR004358">
    <property type="entry name" value="Sig_transdc_His_kin-like_C"/>
</dbReference>
<keyword evidence="11" id="KW-0067">ATP-binding</keyword>
<dbReference type="CDD" id="cd00088">
    <property type="entry name" value="HPT"/>
    <property type="match status" value="1"/>
</dbReference>
<dbReference type="SUPFAM" id="SSF50341">
    <property type="entry name" value="CheW-like"/>
    <property type="match status" value="1"/>
</dbReference>
<evidence type="ECO:0000259" key="16">
    <source>
        <dbReference type="PROSITE" id="PS50851"/>
    </source>
</evidence>
<dbReference type="OrthoDB" id="9803176at2"/>
<dbReference type="PROSITE" id="PS50109">
    <property type="entry name" value="HIS_KIN"/>
    <property type="match status" value="1"/>
</dbReference>
<evidence type="ECO:0000256" key="10">
    <source>
        <dbReference type="ARBA" id="ARBA00022777"/>
    </source>
</evidence>
<dbReference type="InterPro" id="IPR036890">
    <property type="entry name" value="HATPase_C_sf"/>
</dbReference>
<dbReference type="Pfam" id="PF01584">
    <property type="entry name" value="CheW"/>
    <property type="match status" value="1"/>
</dbReference>